<sequence>MTNSEKLRPKYHLFTMNKSGKDLNSSHILIESTLNATATRRNFDRDHLERSRIGYKVDVLFKFCGLHWTPEIGSGEISGGLLRCTIAKEWMDTIKLGWELRDMWVLAQEQLNGVDASNLVMWEFKVVGHKIRIHALAAAGGFYHLIHEAPMPSSRFDLQNIKVAYCATLGFVQKMKATKDMLISLNNQRTKLLCSKVRKQETIDLPSVINTPEKKSDR</sequence>
<name>A0A397U1T9_9GLOM</name>
<keyword evidence="2" id="KW-1185">Reference proteome</keyword>
<dbReference type="AlphaFoldDB" id="A0A397U1T9"/>
<protein>
    <submittedName>
        <fullName evidence="1">Uncharacterized protein</fullName>
    </submittedName>
</protein>
<comment type="caution">
    <text evidence="1">The sequence shown here is derived from an EMBL/GenBank/DDBJ whole genome shotgun (WGS) entry which is preliminary data.</text>
</comment>
<proteinExistence type="predicted"/>
<accession>A0A397U1T9</accession>
<dbReference type="EMBL" id="QKWP01002528">
    <property type="protein sequence ID" value="RIB03007.1"/>
    <property type="molecule type" value="Genomic_DNA"/>
</dbReference>
<dbReference type="OrthoDB" id="2350333at2759"/>
<dbReference type="Proteomes" id="UP000266673">
    <property type="component" value="Unassembled WGS sequence"/>
</dbReference>
<reference evidence="1 2" key="1">
    <citation type="submission" date="2018-06" db="EMBL/GenBank/DDBJ databases">
        <title>Comparative genomics reveals the genomic features of Rhizophagus irregularis, R. cerebriforme, R. diaphanum and Gigaspora rosea, and their symbiotic lifestyle signature.</title>
        <authorList>
            <person name="Morin E."/>
            <person name="San Clemente H."/>
            <person name="Chen E.C.H."/>
            <person name="De La Providencia I."/>
            <person name="Hainaut M."/>
            <person name="Kuo A."/>
            <person name="Kohler A."/>
            <person name="Murat C."/>
            <person name="Tang N."/>
            <person name="Roy S."/>
            <person name="Loubradou J."/>
            <person name="Henrissat B."/>
            <person name="Grigoriev I.V."/>
            <person name="Corradi N."/>
            <person name="Roux C."/>
            <person name="Martin F.M."/>
        </authorList>
    </citation>
    <scope>NUCLEOTIDE SEQUENCE [LARGE SCALE GENOMIC DNA]</scope>
    <source>
        <strain evidence="1 2">DAOM 194757</strain>
    </source>
</reference>
<evidence type="ECO:0000313" key="1">
    <source>
        <dbReference type="EMBL" id="RIB03007.1"/>
    </source>
</evidence>
<gene>
    <name evidence="1" type="ORF">C2G38_2255266</name>
</gene>
<organism evidence="1 2">
    <name type="scientific">Gigaspora rosea</name>
    <dbReference type="NCBI Taxonomy" id="44941"/>
    <lineage>
        <taxon>Eukaryota</taxon>
        <taxon>Fungi</taxon>
        <taxon>Fungi incertae sedis</taxon>
        <taxon>Mucoromycota</taxon>
        <taxon>Glomeromycotina</taxon>
        <taxon>Glomeromycetes</taxon>
        <taxon>Diversisporales</taxon>
        <taxon>Gigasporaceae</taxon>
        <taxon>Gigaspora</taxon>
    </lineage>
</organism>
<evidence type="ECO:0000313" key="2">
    <source>
        <dbReference type="Proteomes" id="UP000266673"/>
    </source>
</evidence>